<name>A0A068RYB5_9FUNG</name>
<keyword evidence="3" id="KW-1185">Reference proteome</keyword>
<sequence>MGKSKAKFTSNPNNVSRHANSSMSVDAVDSSNSKQRIEQELDLLHARKQTIDLSAASSGKVKKKNAKKGVNARQQKKLAKALAIADKEEFKVEKAVTKAEKRKARKMVWT</sequence>
<evidence type="ECO:0000313" key="2">
    <source>
        <dbReference type="EMBL" id="CDH54989.1"/>
    </source>
</evidence>
<feature type="region of interest" description="Disordered" evidence="1">
    <location>
        <begin position="1"/>
        <end position="36"/>
    </location>
</feature>
<dbReference type="VEuPathDB" id="FungiDB:LCOR_06186.1"/>
<protein>
    <submittedName>
        <fullName evidence="2">Uncharacterized protein</fullName>
    </submittedName>
</protein>
<feature type="compositionally biased region" description="Polar residues" evidence="1">
    <location>
        <begin position="7"/>
        <end position="34"/>
    </location>
</feature>
<dbReference type="EMBL" id="CBTN010000026">
    <property type="protein sequence ID" value="CDH54989.1"/>
    <property type="molecule type" value="Genomic_DNA"/>
</dbReference>
<accession>A0A068RYB5</accession>
<dbReference type="Proteomes" id="UP000027586">
    <property type="component" value="Unassembled WGS sequence"/>
</dbReference>
<gene>
    <name evidence="2" type="ORF">LCOR_06186.1</name>
</gene>
<comment type="caution">
    <text evidence="2">The sequence shown here is derived from an EMBL/GenBank/DDBJ whole genome shotgun (WGS) entry which is preliminary data.</text>
</comment>
<organism evidence="2 3">
    <name type="scientific">Lichtheimia corymbifera JMRC:FSU:9682</name>
    <dbReference type="NCBI Taxonomy" id="1263082"/>
    <lineage>
        <taxon>Eukaryota</taxon>
        <taxon>Fungi</taxon>
        <taxon>Fungi incertae sedis</taxon>
        <taxon>Mucoromycota</taxon>
        <taxon>Mucoromycotina</taxon>
        <taxon>Mucoromycetes</taxon>
        <taxon>Mucorales</taxon>
        <taxon>Lichtheimiaceae</taxon>
        <taxon>Lichtheimia</taxon>
    </lineage>
</organism>
<dbReference type="AlphaFoldDB" id="A0A068RYB5"/>
<dbReference type="OrthoDB" id="2283058at2759"/>
<evidence type="ECO:0000313" key="3">
    <source>
        <dbReference type="Proteomes" id="UP000027586"/>
    </source>
</evidence>
<evidence type="ECO:0000256" key="1">
    <source>
        <dbReference type="SAM" id="MobiDB-lite"/>
    </source>
</evidence>
<proteinExistence type="predicted"/>
<reference evidence="2" key="1">
    <citation type="submission" date="2013-08" db="EMBL/GenBank/DDBJ databases">
        <title>Gene expansion shapes genome architecture in the human pathogen Lichtheimia corymbifera: an evolutionary genomics analysis in the ancient terrestrial Mucorales (Mucoromycotina).</title>
        <authorList>
            <person name="Schwartze V.U."/>
            <person name="Winter S."/>
            <person name="Shelest E."/>
            <person name="Marcet-Houben M."/>
            <person name="Horn F."/>
            <person name="Wehner S."/>
            <person name="Hoffmann K."/>
            <person name="Riege K."/>
            <person name="Sammeth M."/>
            <person name="Nowrousian M."/>
            <person name="Valiante V."/>
            <person name="Linde J."/>
            <person name="Jacobsen I.D."/>
            <person name="Marz M."/>
            <person name="Brakhage A.A."/>
            <person name="Gabaldon T."/>
            <person name="Bocker S."/>
            <person name="Voigt K."/>
        </authorList>
    </citation>
    <scope>NUCLEOTIDE SEQUENCE [LARGE SCALE GENOMIC DNA]</scope>
    <source>
        <strain evidence="2">FSU 9682</strain>
    </source>
</reference>